<evidence type="ECO:0000256" key="6">
    <source>
        <dbReference type="ARBA" id="ARBA00023136"/>
    </source>
</evidence>
<organism evidence="10 11">
    <name type="scientific">Aureimonas populi</name>
    <dbReference type="NCBI Taxonomy" id="1701758"/>
    <lineage>
        <taxon>Bacteria</taxon>
        <taxon>Pseudomonadati</taxon>
        <taxon>Pseudomonadota</taxon>
        <taxon>Alphaproteobacteria</taxon>
        <taxon>Hyphomicrobiales</taxon>
        <taxon>Aurantimonadaceae</taxon>
        <taxon>Aureimonas</taxon>
    </lineage>
</organism>
<feature type="transmembrane region" description="Helical" evidence="8">
    <location>
        <begin position="405"/>
        <end position="426"/>
    </location>
</feature>
<dbReference type="InterPro" id="IPR004681">
    <property type="entry name" value="TRAP_DctM"/>
</dbReference>
<feature type="transmembrane region" description="Helical" evidence="8">
    <location>
        <begin position="140"/>
        <end position="164"/>
    </location>
</feature>
<dbReference type="Proteomes" id="UP001597371">
    <property type="component" value="Unassembled WGS sequence"/>
</dbReference>
<name>A0ABW5CGV9_9HYPH</name>
<feature type="transmembrane region" description="Helical" evidence="8">
    <location>
        <begin position="326"/>
        <end position="353"/>
    </location>
</feature>
<feature type="transmembrane region" description="Helical" evidence="8">
    <location>
        <begin position="365"/>
        <end position="385"/>
    </location>
</feature>
<evidence type="ECO:0000256" key="1">
    <source>
        <dbReference type="ARBA" id="ARBA00004429"/>
    </source>
</evidence>
<evidence type="ECO:0000256" key="4">
    <source>
        <dbReference type="ARBA" id="ARBA00022692"/>
    </source>
</evidence>
<evidence type="ECO:0000256" key="3">
    <source>
        <dbReference type="ARBA" id="ARBA00022519"/>
    </source>
</evidence>
<comment type="caution">
    <text evidence="10">The sequence shown here is derived from an EMBL/GenBank/DDBJ whole genome shotgun (WGS) entry which is preliminary data.</text>
</comment>
<gene>
    <name evidence="10" type="ORF">ACFSKQ_03405</name>
</gene>
<evidence type="ECO:0000256" key="5">
    <source>
        <dbReference type="ARBA" id="ARBA00022989"/>
    </source>
</evidence>
<feature type="transmembrane region" description="Helical" evidence="8">
    <location>
        <begin position="51"/>
        <end position="75"/>
    </location>
</feature>
<feature type="transmembrane region" description="Helical" evidence="8">
    <location>
        <begin position="6"/>
        <end position="39"/>
    </location>
</feature>
<feature type="transmembrane region" description="Helical" evidence="8">
    <location>
        <begin position="95"/>
        <end position="128"/>
    </location>
</feature>
<comment type="subcellular location">
    <subcellularLocation>
        <location evidence="1 7">Cell inner membrane</location>
        <topology evidence="1 7">Multi-pass membrane protein</topology>
    </subcellularLocation>
</comment>
<feature type="transmembrane region" description="Helical" evidence="8">
    <location>
        <begin position="176"/>
        <end position="202"/>
    </location>
</feature>
<evidence type="ECO:0000256" key="8">
    <source>
        <dbReference type="SAM" id="Phobius"/>
    </source>
</evidence>
<reference evidence="11" key="1">
    <citation type="journal article" date="2019" name="Int. J. Syst. Evol. Microbiol.">
        <title>The Global Catalogue of Microorganisms (GCM) 10K type strain sequencing project: providing services to taxonomists for standard genome sequencing and annotation.</title>
        <authorList>
            <consortium name="The Broad Institute Genomics Platform"/>
            <consortium name="The Broad Institute Genome Sequencing Center for Infectious Disease"/>
            <person name="Wu L."/>
            <person name="Ma J."/>
        </authorList>
    </citation>
    <scope>NUCLEOTIDE SEQUENCE [LARGE SCALE GENOMIC DNA]</scope>
    <source>
        <strain evidence="11">ZS-35-S2</strain>
    </source>
</reference>
<accession>A0ABW5CGV9</accession>
<protein>
    <submittedName>
        <fullName evidence="10">TRAP transporter large permease subunit</fullName>
    </submittedName>
</protein>
<dbReference type="RefSeq" id="WP_209737890.1">
    <property type="nucleotide sequence ID" value="NZ_CP072611.1"/>
</dbReference>
<evidence type="ECO:0000313" key="10">
    <source>
        <dbReference type="EMBL" id="MFD2236510.1"/>
    </source>
</evidence>
<sequence>MSYETIALLMFAAMMLMLLTGQRVFAAIGFVAAGAALLLYGQGAVEMPFNAVFRLFNWFPMLTLPMFIYMGYILAESGIAEDLYRALHVWFGRVRGGLAIGTILLMIIISAMNGLSVAGMAIGATIALPEMLRRGYDKMLISGVVQGGSSLGILVPPSVVLVLYGMIARQPVGQLWLAGVFPGLLMGALFLLYVIVICRINPKLAPTVRDDELNMPLVEKIKLLRAGILPFLIFFSMMGLFVTGYLSLIESAVFGAASATLATAVKGRLSLRLLHETARRTLAISCMFLWLILAALAFGAIFDGLGAGRAIEGLFVNDWGLSRWQVMAMIIFSFIILGIFLDDTAMLVIVAPLYIPLVRALDFDLIWFGVVYTITCQIAYITPPFGYNLFLMRAMAPPEITLGDIYRSITPFFLIMVLTIVLIMIFPQIALWLPQRVYLQG</sequence>
<evidence type="ECO:0000256" key="2">
    <source>
        <dbReference type="ARBA" id="ARBA00022475"/>
    </source>
</evidence>
<dbReference type="PANTHER" id="PTHR33362">
    <property type="entry name" value="SIALIC ACID TRAP TRANSPORTER PERMEASE PROTEIN SIAT-RELATED"/>
    <property type="match status" value="1"/>
</dbReference>
<dbReference type="EMBL" id="JBHUIJ010000004">
    <property type="protein sequence ID" value="MFD2236510.1"/>
    <property type="molecule type" value="Genomic_DNA"/>
</dbReference>
<comment type="function">
    <text evidence="7">Part of the tripartite ATP-independent periplasmic (TRAP) transport system.</text>
</comment>
<evidence type="ECO:0000313" key="11">
    <source>
        <dbReference type="Proteomes" id="UP001597371"/>
    </source>
</evidence>
<keyword evidence="6 8" id="KW-0472">Membrane</keyword>
<keyword evidence="2" id="KW-1003">Cell membrane</keyword>
<keyword evidence="5 8" id="KW-1133">Transmembrane helix</keyword>
<dbReference type="PANTHER" id="PTHR33362:SF5">
    <property type="entry name" value="C4-DICARBOXYLATE TRAP TRANSPORTER LARGE PERMEASE PROTEIN DCTM"/>
    <property type="match status" value="1"/>
</dbReference>
<feature type="domain" description="TRAP C4-dicarboxylate transport system permease DctM subunit" evidence="9">
    <location>
        <begin position="12"/>
        <end position="429"/>
    </location>
</feature>
<evidence type="ECO:0000256" key="7">
    <source>
        <dbReference type="RuleBase" id="RU369079"/>
    </source>
</evidence>
<evidence type="ECO:0000259" key="9">
    <source>
        <dbReference type="Pfam" id="PF06808"/>
    </source>
</evidence>
<keyword evidence="4 8" id="KW-0812">Transmembrane</keyword>
<feature type="transmembrane region" description="Helical" evidence="8">
    <location>
        <begin position="281"/>
        <end position="306"/>
    </location>
</feature>
<proteinExistence type="predicted"/>
<keyword evidence="7" id="KW-0813">Transport</keyword>
<keyword evidence="11" id="KW-1185">Reference proteome</keyword>
<dbReference type="Pfam" id="PF06808">
    <property type="entry name" value="DctM"/>
    <property type="match status" value="1"/>
</dbReference>
<dbReference type="InterPro" id="IPR010656">
    <property type="entry name" value="DctM"/>
</dbReference>
<feature type="transmembrane region" description="Helical" evidence="8">
    <location>
        <begin position="223"/>
        <end position="246"/>
    </location>
</feature>
<dbReference type="PIRSF" id="PIRSF006066">
    <property type="entry name" value="HI0050"/>
    <property type="match status" value="1"/>
</dbReference>
<keyword evidence="3 7" id="KW-0997">Cell inner membrane</keyword>